<name>A0A931AGN5_9ACTN</name>
<organism evidence="2 3">
    <name type="scientific">Nonomuraea cypriaca</name>
    <dbReference type="NCBI Taxonomy" id="1187855"/>
    <lineage>
        <taxon>Bacteria</taxon>
        <taxon>Bacillati</taxon>
        <taxon>Actinomycetota</taxon>
        <taxon>Actinomycetes</taxon>
        <taxon>Streptosporangiales</taxon>
        <taxon>Streptosporangiaceae</taxon>
        <taxon>Nonomuraea</taxon>
    </lineage>
</organism>
<keyword evidence="3" id="KW-1185">Reference proteome</keyword>
<dbReference type="AlphaFoldDB" id="A0A931AGN5"/>
<accession>A0A931AGN5</accession>
<dbReference type="Gene3D" id="2.60.120.200">
    <property type="match status" value="1"/>
</dbReference>
<sequence>MPGGRGLLPAQRPVPRGPVTLTIDVRTTGILPPSVTAATREVLGVAATGPDTIAFSADGTLLAELDGRYLSTEVATGYTGRVIGMYVTEGSAGFDWFDYRGSRPEDH</sequence>
<dbReference type="Pfam" id="PF17851">
    <property type="entry name" value="GH43_C2"/>
    <property type="match status" value="1"/>
</dbReference>
<dbReference type="Proteomes" id="UP000605361">
    <property type="component" value="Unassembled WGS sequence"/>
</dbReference>
<proteinExistence type="predicted"/>
<feature type="domain" description="Beta-xylosidase C-terminal Concanavalin A-like" evidence="1">
    <location>
        <begin position="60"/>
        <end position="100"/>
    </location>
</feature>
<reference evidence="2" key="1">
    <citation type="submission" date="2020-11" db="EMBL/GenBank/DDBJ databases">
        <title>Whole-genome analyses of Nonomuraea sp. K274.</title>
        <authorList>
            <person name="Veyisoglu A."/>
        </authorList>
    </citation>
    <scope>NUCLEOTIDE SEQUENCE</scope>
    <source>
        <strain evidence="2">K274</strain>
    </source>
</reference>
<gene>
    <name evidence="2" type="ORF">ITP53_44495</name>
</gene>
<dbReference type="SUPFAM" id="SSF49899">
    <property type="entry name" value="Concanavalin A-like lectins/glucanases"/>
    <property type="match status" value="1"/>
</dbReference>
<evidence type="ECO:0000313" key="2">
    <source>
        <dbReference type="EMBL" id="MBF8192627.1"/>
    </source>
</evidence>
<protein>
    <recommendedName>
        <fullName evidence="1">Beta-xylosidase C-terminal Concanavalin A-like domain-containing protein</fullName>
    </recommendedName>
</protein>
<evidence type="ECO:0000313" key="3">
    <source>
        <dbReference type="Proteomes" id="UP000605361"/>
    </source>
</evidence>
<comment type="caution">
    <text evidence="2">The sequence shown here is derived from an EMBL/GenBank/DDBJ whole genome shotgun (WGS) entry which is preliminary data.</text>
</comment>
<dbReference type="InterPro" id="IPR041542">
    <property type="entry name" value="GH43_C2"/>
</dbReference>
<dbReference type="InterPro" id="IPR013320">
    <property type="entry name" value="ConA-like_dom_sf"/>
</dbReference>
<evidence type="ECO:0000259" key="1">
    <source>
        <dbReference type="Pfam" id="PF17851"/>
    </source>
</evidence>
<dbReference type="EMBL" id="JADOGI010000222">
    <property type="protein sequence ID" value="MBF8192627.1"/>
    <property type="molecule type" value="Genomic_DNA"/>
</dbReference>